<keyword evidence="1" id="KW-0472">Membrane</keyword>
<accession>A0A0W8E6Q8</accession>
<dbReference type="Pfam" id="PF06898">
    <property type="entry name" value="YqfD"/>
    <property type="match status" value="1"/>
</dbReference>
<sequence length="406" mass="45787">MGNKFFDHFGGVVTIKLLGLRPEKIINMALARGIFLWDLKKDQYSMSFRIRSSGYEALKSLVDEHGYEMEVIDKKGLPFMKSTIIRRVGFLGGALGFIVALYILSSFVWFVSVSGNQKIDDHTILRSAAKYGLYKGAARWNFSRVEAEQAMLRDIKELTYIKIDIRGVKADIQVVEKVLPADEVTGPCHLLARKDGVIEEILILEGQAKVREGDAVARGDVLISGIVFPEPNPYMPSESEQELNPYLVRARGIVKARVWYEGYGECSLYQESLIFTGREKESVYIRTPWNEFRIFGNDRNNFKLCESSETKKTITTSRGELAVVKIVEKEQVVEVKEYTEKEATRIAKEKALKTLQEKIDKSQPVSDSKIEVLSSPSESVLRIKVAVETIEDITLAEPINTGENGN</sequence>
<proteinExistence type="predicted"/>
<dbReference type="AlphaFoldDB" id="A0A0W8E6Q8"/>
<keyword evidence="1" id="KW-1133">Transmembrane helix</keyword>
<dbReference type="EMBL" id="LNQE01001853">
    <property type="protein sequence ID" value="KUG04327.1"/>
    <property type="molecule type" value="Genomic_DNA"/>
</dbReference>
<evidence type="ECO:0000256" key="1">
    <source>
        <dbReference type="SAM" id="Phobius"/>
    </source>
</evidence>
<reference evidence="2" key="1">
    <citation type="journal article" date="2015" name="Proc. Natl. Acad. Sci. U.S.A.">
        <title>Networks of energetic and metabolic interactions define dynamics in microbial communities.</title>
        <authorList>
            <person name="Embree M."/>
            <person name="Liu J.K."/>
            <person name="Al-Bassam M.M."/>
            <person name="Zengler K."/>
        </authorList>
    </citation>
    <scope>NUCLEOTIDE SEQUENCE</scope>
</reference>
<dbReference type="InterPro" id="IPR010690">
    <property type="entry name" value="YqfD"/>
</dbReference>
<dbReference type="PIRSF" id="PIRSF029895">
    <property type="entry name" value="SpoIV"/>
    <property type="match status" value="1"/>
</dbReference>
<evidence type="ECO:0000313" key="2">
    <source>
        <dbReference type="EMBL" id="KUG04327.1"/>
    </source>
</evidence>
<keyword evidence="1" id="KW-0812">Transmembrane</keyword>
<gene>
    <name evidence="2" type="ORF">ASZ90_018334</name>
</gene>
<name>A0A0W8E6Q8_9ZZZZ</name>
<organism evidence="2">
    <name type="scientific">hydrocarbon metagenome</name>
    <dbReference type="NCBI Taxonomy" id="938273"/>
    <lineage>
        <taxon>unclassified sequences</taxon>
        <taxon>metagenomes</taxon>
        <taxon>ecological metagenomes</taxon>
    </lineage>
</organism>
<protein>
    <submittedName>
        <fullName evidence="2">Stage iv sporulation protein</fullName>
    </submittedName>
</protein>
<feature type="transmembrane region" description="Helical" evidence="1">
    <location>
        <begin position="88"/>
        <end position="111"/>
    </location>
</feature>
<dbReference type="NCBIfam" id="TIGR02876">
    <property type="entry name" value="spore_yqfD"/>
    <property type="match status" value="1"/>
</dbReference>
<comment type="caution">
    <text evidence="2">The sequence shown here is derived from an EMBL/GenBank/DDBJ whole genome shotgun (WGS) entry which is preliminary data.</text>
</comment>